<sequence>MYVLAPHSKTDTVVAAHDIMYRLPSYHKESDFCTQTSLAPISNGPAAADTLEELTSDQWIEKQVALIKRLTAITKNFQQATEVATKKAETTAPKADSQDGSKGKKGKAAEKAAKKADKAAKKENHKAAGTSSEKTAVPTKTDLPAFAVTKRMPTHFDVGDSIPACTKPRFLTLPKAKVSGPVKIEYTDADNGWICYLQRVVQAVNDVKIEFTPRKAFKATVGNSVFHSRTGVWKMIGEMLGLYSNEYAVLCVNSDQWLEKAESVVLGLKSKDSLMRDASVHLSRRDTVCTADSFGIADFIVAGMLSQSMKYQCNNVELYVDRVSESF</sequence>
<keyword evidence="3" id="KW-1185">Reference proteome</keyword>
<evidence type="ECO:0000256" key="1">
    <source>
        <dbReference type="SAM" id="MobiDB-lite"/>
    </source>
</evidence>
<feature type="compositionally biased region" description="Basic and acidic residues" evidence="1">
    <location>
        <begin position="96"/>
        <end position="126"/>
    </location>
</feature>
<evidence type="ECO:0000313" key="2">
    <source>
        <dbReference type="EMBL" id="TMS39064.1"/>
    </source>
</evidence>
<dbReference type="Proteomes" id="UP000298663">
    <property type="component" value="Unassembled WGS sequence"/>
</dbReference>
<evidence type="ECO:0000313" key="3">
    <source>
        <dbReference type="Proteomes" id="UP000298663"/>
    </source>
</evidence>
<name>A0A4U8V0X8_STECR</name>
<feature type="region of interest" description="Disordered" evidence="1">
    <location>
        <begin position="84"/>
        <end position="137"/>
    </location>
</feature>
<comment type="caution">
    <text evidence="2">The sequence shown here is derived from an EMBL/GenBank/DDBJ whole genome shotgun (WGS) entry which is preliminary data.</text>
</comment>
<dbReference type="STRING" id="34508.A0A4U8V0X8"/>
<reference evidence="2 3" key="1">
    <citation type="journal article" date="2015" name="Genome Biol.">
        <title>Comparative genomics of Steinernema reveals deeply conserved gene regulatory networks.</title>
        <authorList>
            <person name="Dillman A.R."/>
            <person name="Macchietto M."/>
            <person name="Porter C.F."/>
            <person name="Rogers A."/>
            <person name="Williams B."/>
            <person name="Antoshechkin I."/>
            <person name="Lee M.M."/>
            <person name="Goodwin Z."/>
            <person name="Lu X."/>
            <person name="Lewis E.E."/>
            <person name="Goodrich-Blair H."/>
            <person name="Stock S.P."/>
            <person name="Adams B.J."/>
            <person name="Sternberg P.W."/>
            <person name="Mortazavi A."/>
        </authorList>
    </citation>
    <scope>NUCLEOTIDE SEQUENCE [LARGE SCALE GENOMIC DNA]</scope>
    <source>
        <strain evidence="2 3">ALL</strain>
    </source>
</reference>
<protein>
    <submittedName>
        <fullName evidence="2">Uncharacterized protein</fullName>
    </submittedName>
</protein>
<dbReference type="AlphaFoldDB" id="A0A4U8V0X8"/>
<accession>A0A4U8V0X8</accession>
<gene>
    <name evidence="2" type="ORF">L596_005651</name>
</gene>
<dbReference type="EMBL" id="AZBU02000001">
    <property type="protein sequence ID" value="TMS39064.1"/>
    <property type="molecule type" value="Genomic_DNA"/>
</dbReference>
<organism evidence="2 3">
    <name type="scientific">Steinernema carpocapsae</name>
    <name type="common">Entomopathogenic nematode</name>
    <dbReference type="NCBI Taxonomy" id="34508"/>
    <lineage>
        <taxon>Eukaryota</taxon>
        <taxon>Metazoa</taxon>
        <taxon>Ecdysozoa</taxon>
        <taxon>Nematoda</taxon>
        <taxon>Chromadorea</taxon>
        <taxon>Rhabditida</taxon>
        <taxon>Tylenchina</taxon>
        <taxon>Panagrolaimomorpha</taxon>
        <taxon>Strongyloidoidea</taxon>
        <taxon>Steinernematidae</taxon>
        <taxon>Steinernema</taxon>
    </lineage>
</organism>
<reference evidence="2 3" key="2">
    <citation type="journal article" date="2019" name="G3 (Bethesda)">
        <title>Hybrid Assembly of the Genome of the Entomopathogenic Nematode Steinernema carpocapsae Identifies the X-Chromosome.</title>
        <authorList>
            <person name="Serra L."/>
            <person name="Macchietto M."/>
            <person name="Macias-Munoz A."/>
            <person name="McGill C.J."/>
            <person name="Rodriguez I.M."/>
            <person name="Rodriguez B."/>
            <person name="Murad R."/>
            <person name="Mortazavi A."/>
        </authorList>
    </citation>
    <scope>NUCLEOTIDE SEQUENCE [LARGE SCALE GENOMIC DNA]</scope>
    <source>
        <strain evidence="2 3">ALL</strain>
    </source>
</reference>
<proteinExistence type="predicted"/>